<dbReference type="EMBL" id="KU686193">
    <property type="protein sequence ID" value="AOV57621.1"/>
    <property type="molecule type" value="Genomic_DNA"/>
</dbReference>
<name>M4QS96_9CAUD</name>
<dbReference type="Proteomes" id="UP000241591">
    <property type="component" value="Segment"/>
</dbReference>
<evidence type="ECO:0000313" key="1">
    <source>
        <dbReference type="EMBL" id="AGH26950.1"/>
    </source>
</evidence>
<evidence type="ECO:0000313" key="8">
    <source>
        <dbReference type="Proteomes" id="UP000240287"/>
    </source>
</evidence>
<dbReference type="Proteomes" id="UP000203521">
    <property type="component" value="Segment"/>
</dbReference>
<dbReference type="EMBL" id="HQ634177">
    <property type="protein sequence ID" value="AGH26950.1"/>
    <property type="molecule type" value="Genomic_DNA"/>
</dbReference>
<dbReference type="EMBL" id="KU686194">
    <property type="protein sequence ID" value="AOV57871.1"/>
    <property type="molecule type" value="Genomic_DNA"/>
</dbReference>
<gene>
    <name evidence="4" type="ORF">C030809_116</name>
    <name evidence="6" type="ORF">C290910_116</name>
    <name evidence="3" type="ORF">N170310_116</name>
    <name evidence="2" type="ORF">N330309_116</name>
    <name evidence="5" type="ORF">S170810_116</name>
    <name evidence="1" type="ORF">SXBG_00215</name>
</gene>
<dbReference type="EMBL" id="KU686195">
    <property type="protein sequence ID" value="AOV58121.1"/>
    <property type="molecule type" value="Genomic_DNA"/>
</dbReference>
<dbReference type="Proteomes" id="UP000241494">
    <property type="component" value="Segment"/>
</dbReference>
<dbReference type="OrthoDB" id="35732at10239"/>
<dbReference type="Proteomes" id="UP000240287">
    <property type="component" value="Genome"/>
</dbReference>
<dbReference type="RefSeq" id="YP_007673128.1">
    <property type="nucleotide sequence ID" value="NC_020837.1"/>
</dbReference>
<reference evidence="8 9" key="2">
    <citation type="journal article" date="2016" name="Virology">
        <title>The genomic content and context of auxiliary metabolic genes in marine cyanomyoviruses.</title>
        <authorList>
            <person name="Crummett L.T."/>
            <person name="Puxty R.J."/>
            <person name="Weihe C."/>
            <person name="Marston M.F."/>
            <person name="Martiny J.B."/>
        </authorList>
    </citation>
    <scope>NUCLEOTIDE SEQUENCE [LARGE SCALE GENOMIC DNA]</scope>
    <source>
        <strain evidence="2">0309SB33</strain>
        <strain evidence="3">0310NB17</strain>
        <strain evidence="4">0809CC03</strain>
        <strain evidence="5">0810SB17</strain>
        <strain evidence="6">0910CC29</strain>
    </source>
</reference>
<evidence type="ECO:0000313" key="9">
    <source>
        <dbReference type="Proteomes" id="UP000241265"/>
    </source>
</evidence>
<evidence type="ECO:0000313" key="4">
    <source>
        <dbReference type="EMBL" id="AOV57871.1"/>
    </source>
</evidence>
<evidence type="ECO:0000313" key="5">
    <source>
        <dbReference type="EMBL" id="AOV58121.1"/>
    </source>
</evidence>
<evidence type="ECO:0000313" key="7">
    <source>
        <dbReference type="Proteomes" id="UP000203521"/>
    </source>
</evidence>
<dbReference type="GeneID" id="15009636"/>
<sequence length="380" mass="39989">MSNPTFGYLASLVSPKKTRVALHTAPTGRVVEGKISITHKDPYPVRVRIGVSSGGLLDFNPENYILFDYEIGEGQSYESDTIYYGGDQSLIVWSSCESTSFVLHGQIQEDPTPTGFVAASLPTPRENTVIYTVPTDEEALVSLFVANQGPSPARFRVAISDEGAGTAITSDQYLEYNRDIVPRTSYQRTDLKIRGGQSVVVFTDTDGVSFSVYAKFNYSVVSTDFSVGGELDVGGATLLRDTLDVQGVTTLKEVLNAEKAITLGTDAVPANLTVKGDIVNGNSTVSISNSTGNISTSGVLTASSIGTTGNITAGSNKVVLNATTGDVTVTGVLDPQGGFLGDLNLLNNKVTNLADPAAATDAANRKYVDSKVVAFSIALG</sequence>
<dbReference type="Proteomes" id="UP000241265">
    <property type="component" value="Genome"/>
</dbReference>
<keyword evidence="7" id="KW-1185">Reference proteome</keyword>
<dbReference type="KEGG" id="vg:15009636"/>
<evidence type="ECO:0000313" key="2">
    <source>
        <dbReference type="EMBL" id="AOV57371.1"/>
    </source>
</evidence>
<organism evidence="1 7">
    <name type="scientific">Synechococcus phage S-CAM1</name>
    <dbReference type="NCBI Taxonomy" id="754037"/>
    <lineage>
        <taxon>Viruses</taxon>
        <taxon>Duplodnaviria</taxon>
        <taxon>Heunggongvirae</taxon>
        <taxon>Uroviricota</taxon>
        <taxon>Caudoviricetes</taxon>
        <taxon>Pantevenvirales</taxon>
        <taxon>Kyanoviridae</taxon>
        <taxon>Anaposvirus</taxon>
        <taxon>Anaposvirus socalone</taxon>
    </lineage>
</organism>
<protein>
    <submittedName>
        <fullName evidence="2">Tail fiber-like protein</fullName>
    </submittedName>
</protein>
<reference evidence="1 7" key="1">
    <citation type="submission" date="2010-11" db="EMBL/GenBank/DDBJ databases">
        <title>The Genome Sequence of Synechococcus phage S-CAM1 0208SB26.</title>
        <authorList>
            <consortium name="The Broad Institute Genome Sequencing Platform"/>
            <person name="Henn M.R."/>
            <person name="Martiny J."/>
            <person name="Weihe C."/>
            <person name="Levin J."/>
            <person name="Malboeuf C."/>
            <person name="Casali M."/>
            <person name="Russ C."/>
            <person name="Lennon N."/>
            <person name="Chapman S.B."/>
            <person name="Erlich R."/>
            <person name="Young S.K."/>
            <person name="Yandava C."/>
            <person name="Zeng Q."/>
            <person name="Alvarado L."/>
            <person name="Anderson S."/>
            <person name="Berlin A."/>
            <person name="Chen Z."/>
            <person name="Freedman E."/>
            <person name="Gellesch M."/>
            <person name="Goldberg J."/>
            <person name="Green L."/>
            <person name="Griggs A."/>
            <person name="Gujja S."/>
            <person name="Heilman E.R."/>
            <person name="Heiman D."/>
            <person name="Hollinger A."/>
            <person name="Howarth C."/>
            <person name="Larson L."/>
            <person name="Mehta T."/>
            <person name="Pearson M."/>
            <person name="Roberts A."/>
            <person name="Ryan E."/>
            <person name="Saif S."/>
            <person name="Shea T."/>
            <person name="Shenoy N."/>
            <person name="Sisk P."/>
            <person name="Stolte C."/>
            <person name="Sykes S."/>
            <person name="White J."/>
            <person name="Haas B."/>
            <person name="Nusbaum C."/>
            <person name="Birren B."/>
        </authorList>
    </citation>
    <scope>NUCLEOTIDE SEQUENCE [LARGE SCALE GENOMIC DNA]</scope>
    <source>
        <strain evidence="1 7">S-CAM1</strain>
    </source>
</reference>
<dbReference type="EMBL" id="KU686192">
    <property type="protein sequence ID" value="AOV57371.1"/>
    <property type="molecule type" value="Genomic_DNA"/>
</dbReference>
<evidence type="ECO:0000313" key="6">
    <source>
        <dbReference type="EMBL" id="AOV58371.1"/>
    </source>
</evidence>
<dbReference type="EMBL" id="KU686196">
    <property type="protein sequence ID" value="AOV58371.1"/>
    <property type="molecule type" value="Genomic_DNA"/>
</dbReference>
<proteinExistence type="predicted"/>
<accession>M4QS96</accession>
<dbReference type="Proteomes" id="UP000241610">
    <property type="component" value="Segment"/>
</dbReference>
<evidence type="ECO:0000313" key="3">
    <source>
        <dbReference type="EMBL" id="AOV57621.1"/>
    </source>
</evidence>